<dbReference type="InterPro" id="IPR036513">
    <property type="entry name" value="STAS_dom_sf"/>
</dbReference>
<dbReference type="PROSITE" id="PS50801">
    <property type="entry name" value="STAS"/>
    <property type="match status" value="1"/>
</dbReference>
<name>A0A2P8H3S9_9BACL</name>
<dbReference type="EMBL" id="PYAT01000003">
    <property type="protein sequence ID" value="PSL40871.1"/>
    <property type="molecule type" value="Genomic_DNA"/>
</dbReference>
<dbReference type="PANTHER" id="PTHR33745">
    <property type="entry name" value="RSBT ANTAGONIST PROTEIN RSBS-RELATED"/>
    <property type="match status" value="1"/>
</dbReference>
<proteinExistence type="predicted"/>
<dbReference type="RefSeq" id="WP_106532384.1">
    <property type="nucleotide sequence ID" value="NZ_PYAT01000003.1"/>
</dbReference>
<dbReference type="Pfam" id="PF01740">
    <property type="entry name" value="STAS"/>
    <property type="match status" value="1"/>
</dbReference>
<evidence type="ECO:0000313" key="2">
    <source>
        <dbReference type="EMBL" id="PSL40871.1"/>
    </source>
</evidence>
<evidence type="ECO:0000313" key="3">
    <source>
        <dbReference type="Proteomes" id="UP000242682"/>
    </source>
</evidence>
<gene>
    <name evidence="2" type="ORF">B0H99_1033</name>
</gene>
<organism evidence="2 3">
    <name type="scientific">Planomicrobium soli</name>
    <dbReference type="NCBI Taxonomy" id="1176648"/>
    <lineage>
        <taxon>Bacteria</taxon>
        <taxon>Bacillati</taxon>
        <taxon>Bacillota</taxon>
        <taxon>Bacilli</taxon>
        <taxon>Bacillales</taxon>
        <taxon>Caryophanaceae</taxon>
        <taxon>Planomicrobium</taxon>
    </lineage>
</organism>
<dbReference type="PANTHER" id="PTHR33745:SF8">
    <property type="entry name" value="BLUE-LIGHT PHOTORECEPTOR"/>
    <property type="match status" value="1"/>
</dbReference>
<reference evidence="2 3" key="1">
    <citation type="submission" date="2018-03" db="EMBL/GenBank/DDBJ databases">
        <title>Genomic Encyclopedia of Type Strains, Phase III (KMG-III): the genomes of soil and plant-associated and newly described type strains.</title>
        <authorList>
            <person name="Whitman W."/>
        </authorList>
    </citation>
    <scope>NUCLEOTIDE SEQUENCE [LARGE SCALE GENOMIC DNA]</scope>
    <source>
        <strain evidence="2 3">CGMCC 1.12259</strain>
    </source>
</reference>
<dbReference type="InterPro" id="IPR002645">
    <property type="entry name" value="STAS_dom"/>
</dbReference>
<dbReference type="AlphaFoldDB" id="A0A2P8H3S9"/>
<dbReference type="SUPFAM" id="SSF52091">
    <property type="entry name" value="SpoIIaa-like"/>
    <property type="match status" value="1"/>
</dbReference>
<evidence type="ECO:0000259" key="1">
    <source>
        <dbReference type="PROSITE" id="PS50801"/>
    </source>
</evidence>
<dbReference type="InterPro" id="IPR051932">
    <property type="entry name" value="Bact_StressResp_Reg"/>
</dbReference>
<dbReference type="CDD" id="cd07041">
    <property type="entry name" value="STAS_RsbR_RsbS_like"/>
    <property type="match status" value="1"/>
</dbReference>
<sequence length="272" mass="30498">MASFNGFSIYISNNLESMAKEIVEAVRNATEQPIPEEELNQAFKMYCEMLQVFGETLEYGNEQSIPEVLIHWSKGNARMQVEAGGNLSEIVVRYPPTRTVFTEIFTRISIGLGLSIEENAFLIKRINSMLDVSLNETFFAFEHLSNQFKEESQKELMKLSAPIVPILDDVVVIPLIGFIDDNRARHIMENVLPQLADSEINHVITDFSGILMINNKIAQSLYQIGAMLRLMGIHVVSAGLRPDLAQTIVNSGIDMTKIESYASVKQALKSIK</sequence>
<accession>A0A2P8H3S9</accession>
<protein>
    <submittedName>
        <fullName evidence="2">RsbT co-antagonist protein RsbR</fullName>
    </submittedName>
</protein>
<dbReference type="Proteomes" id="UP000242682">
    <property type="component" value="Unassembled WGS sequence"/>
</dbReference>
<dbReference type="OrthoDB" id="2677458at2"/>
<dbReference type="Gene3D" id="3.30.750.24">
    <property type="entry name" value="STAS domain"/>
    <property type="match status" value="1"/>
</dbReference>
<comment type="caution">
    <text evidence="2">The sequence shown here is derived from an EMBL/GenBank/DDBJ whole genome shotgun (WGS) entry which is preliminary data.</text>
</comment>
<feature type="domain" description="STAS" evidence="1">
    <location>
        <begin position="160"/>
        <end position="271"/>
    </location>
</feature>
<keyword evidence="3" id="KW-1185">Reference proteome</keyword>